<keyword evidence="1" id="KW-0175">Coiled coil</keyword>
<gene>
    <name evidence="3" type="ORF">CH333_04470</name>
</gene>
<proteinExistence type="predicted"/>
<accession>A0A235BWA6</accession>
<dbReference type="AlphaFoldDB" id="A0A235BWA6"/>
<evidence type="ECO:0000313" key="4">
    <source>
        <dbReference type="Proteomes" id="UP000215215"/>
    </source>
</evidence>
<dbReference type="InterPro" id="IPR018873">
    <property type="entry name" value="KilA-N_DNA-bd_domain"/>
</dbReference>
<sequence length="147" mass="17305">MLDRDLAELYGVPTKRLNEQVKRNKKRFPKDFMFQLNKEEFDILKSHFATSSWVGVRKLPNAFTENGVAMLSSVLNSDTAIQVNIQIMRVFNKMREMAIGYAELKRRIDQLEERYDKHFKIIFDAIKKLISPPKKPIKKIGFLSERK</sequence>
<dbReference type="EMBL" id="NOZQ01000089">
    <property type="protein sequence ID" value="OYD16057.1"/>
    <property type="molecule type" value="Genomic_DNA"/>
</dbReference>
<feature type="coiled-coil region" evidence="1">
    <location>
        <begin position="94"/>
        <end position="121"/>
    </location>
</feature>
<feature type="domain" description="KilA-N DNA-binding" evidence="2">
    <location>
        <begin position="1"/>
        <end position="74"/>
    </location>
</feature>
<keyword evidence="3" id="KW-0238">DNA-binding</keyword>
<comment type="caution">
    <text evidence="3">The sequence shown here is derived from an EMBL/GenBank/DDBJ whole genome shotgun (WGS) entry which is preliminary data.</text>
</comment>
<dbReference type="Pfam" id="PF10543">
    <property type="entry name" value="ORF6N"/>
    <property type="match status" value="1"/>
</dbReference>
<protein>
    <submittedName>
        <fullName evidence="3">DNA-binding protein</fullName>
    </submittedName>
</protein>
<organism evidence="3 4">
    <name type="scientific">candidate division WOR-3 bacterium JGI_Cruoil_03_44_89</name>
    <dbReference type="NCBI Taxonomy" id="1973748"/>
    <lineage>
        <taxon>Bacteria</taxon>
        <taxon>Bacteria division WOR-3</taxon>
    </lineage>
</organism>
<evidence type="ECO:0000256" key="1">
    <source>
        <dbReference type="SAM" id="Coils"/>
    </source>
</evidence>
<dbReference type="Proteomes" id="UP000215215">
    <property type="component" value="Unassembled WGS sequence"/>
</dbReference>
<reference evidence="3 4" key="1">
    <citation type="submission" date="2017-07" db="EMBL/GenBank/DDBJ databases">
        <title>Recovery of genomes from metagenomes via a dereplication, aggregation, and scoring strategy.</title>
        <authorList>
            <person name="Sieber C.M."/>
            <person name="Probst A.J."/>
            <person name="Sharrar A."/>
            <person name="Thomas B.C."/>
            <person name="Hess M."/>
            <person name="Tringe S.G."/>
            <person name="Banfield J.F."/>
        </authorList>
    </citation>
    <scope>NUCLEOTIDE SEQUENCE [LARGE SCALE GENOMIC DNA]</scope>
    <source>
        <strain evidence="3">JGI_Cruoil_03_44_89</strain>
    </source>
</reference>
<evidence type="ECO:0000259" key="2">
    <source>
        <dbReference type="Pfam" id="PF10543"/>
    </source>
</evidence>
<dbReference type="GO" id="GO:0003677">
    <property type="term" value="F:DNA binding"/>
    <property type="evidence" value="ECO:0007669"/>
    <property type="project" value="UniProtKB-KW"/>
</dbReference>
<name>A0A235BWA6_UNCW3</name>
<evidence type="ECO:0000313" key="3">
    <source>
        <dbReference type="EMBL" id="OYD16057.1"/>
    </source>
</evidence>